<dbReference type="Pfam" id="PF08205">
    <property type="entry name" value="C2-set_2"/>
    <property type="match status" value="1"/>
</dbReference>
<dbReference type="PANTHER" id="PTHR45889:SF5">
    <property type="entry name" value="CELL ADHESION MOLECULE 3"/>
    <property type="match status" value="1"/>
</dbReference>
<dbReference type="PROSITE" id="PS50835">
    <property type="entry name" value="IG_LIKE"/>
    <property type="match status" value="1"/>
</dbReference>
<feature type="domain" description="Ig-like" evidence="2">
    <location>
        <begin position="102"/>
        <end position="176"/>
    </location>
</feature>
<evidence type="ECO:0000259" key="2">
    <source>
        <dbReference type="PROSITE" id="PS50835"/>
    </source>
</evidence>
<keyword evidence="3" id="KW-1185">Reference proteome</keyword>
<organism evidence="3 4">
    <name type="scientific">Saccoglossus kowalevskii</name>
    <name type="common">Acorn worm</name>
    <dbReference type="NCBI Taxonomy" id="10224"/>
    <lineage>
        <taxon>Eukaryota</taxon>
        <taxon>Metazoa</taxon>
        <taxon>Hemichordata</taxon>
        <taxon>Enteropneusta</taxon>
        <taxon>Harrimaniidae</taxon>
        <taxon>Saccoglossus</taxon>
    </lineage>
</organism>
<evidence type="ECO:0000313" key="4">
    <source>
        <dbReference type="RefSeq" id="XP_006824349.1"/>
    </source>
</evidence>
<name>A0ABM0MWF8_SACKO</name>
<dbReference type="InterPro" id="IPR036179">
    <property type="entry name" value="Ig-like_dom_sf"/>
</dbReference>
<dbReference type="Gene3D" id="2.60.40.10">
    <property type="entry name" value="Immunoglobulins"/>
    <property type="match status" value="2"/>
</dbReference>
<keyword evidence="1" id="KW-1015">Disulfide bond</keyword>
<proteinExistence type="predicted"/>
<dbReference type="InterPro" id="IPR013783">
    <property type="entry name" value="Ig-like_fold"/>
</dbReference>
<gene>
    <name evidence="4" type="primary">LOC100375644</name>
</gene>
<protein>
    <submittedName>
        <fullName evidence="4">Cell adhesion molecule 3-like</fullName>
    </submittedName>
</protein>
<dbReference type="InterPro" id="IPR013162">
    <property type="entry name" value="CD80_C2-set"/>
</dbReference>
<evidence type="ECO:0000313" key="3">
    <source>
        <dbReference type="Proteomes" id="UP000694865"/>
    </source>
</evidence>
<reference evidence="4" key="1">
    <citation type="submission" date="2025-08" db="UniProtKB">
        <authorList>
            <consortium name="RefSeq"/>
        </authorList>
    </citation>
    <scope>IDENTIFICATION</scope>
    <source>
        <tissue evidence="4">Testes</tissue>
    </source>
</reference>
<dbReference type="Proteomes" id="UP000694865">
    <property type="component" value="Unplaced"/>
</dbReference>
<dbReference type="SUPFAM" id="SSF48726">
    <property type="entry name" value="Immunoglobulin"/>
    <property type="match status" value="2"/>
</dbReference>
<sequence>MQPEGESEIEQVISMTDTYDPIVYGRFAGRAELLGVQADMHITRLELSDAGVYTCEVYFYADKETGSGNTNLHISQLVDQISILGYGETRDRGESSYYFPPGEPNSLQCEATMGKPAAKLHWYKGLNEVQQHGETIEENVDGTFNTISLLQFTPEDSDHGEVLKCESDQQPDLDLTKAATIMINTNGAVTSAISVTLLAFSLMVGHLTS</sequence>
<dbReference type="GeneID" id="100375644"/>
<dbReference type="RefSeq" id="XP_006824349.1">
    <property type="nucleotide sequence ID" value="XM_006824286.1"/>
</dbReference>
<dbReference type="InterPro" id="IPR007110">
    <property type="entry name" value="Ig-like_dom"/>
</dbReference>
<dbReference type="PANTHER" id="PTHR45889">
    <property type="entry name" value="IG-LIKE DOMAIN-CONTAINING PROTEIN"/>
    <property type="match status" value="1"/>
</dbReference>
<evidence type="ECO:0000256" key="1">
    <source>
        <dbReference type="ARBA" id="ARBA00023157"/>
    </source>
</evidence>
<accession>A0ABM0MWF8</accession>